<dbReference type="EMBL" id="LROS01000022">
    <property type="protein sequence ID" value="OBR92959.1"/>
    <property type="molecule type" value="Genomic_DNA"/>
</dbReference>
<dbReference type="PATRIC" id="fig|1353534.3.peg.2292"/>
<gene>
    <name evidence="1" type="ORF">CLRAG_22530</name>
</gene>
<dbReference type="Proteomes" id="UP000093954">
    <property type="component" value="Unassembled WGS sequence"/>
</dbReference>
<name>A0A1A6ASB4_9CLOT</name>
<proteinExistence type="predicted"/>
<dbReference type="RefSeq" id="WP_065078500.1">
    <property type="nucleotide sequence ID" value="NZ_LROS01000022.1"/>
</dbReference>
<organism evidence="1 2">
    <name type="scientific">Clostridium ragsdalei P11</name>
    <dbReference type="NCBI Taxonomy" id="1353534"/>
    <lineage>
        <taxon>Bacteria</taxon>
        <taxon>Bacillati</taxon>
        <taxon>Bacillota</taxon>
        <taxon>Clostridia</taxon>
        <taxon>Eubacteriales</taxon>
        <taxon>Clostridiaceae</taxon>
        <taxon>Clostridium</taxon>
    </lineage>
</organism>
<sequence>MGKSFHRYTEYELSHSIGASLCSNWISTNYLTQVETNDPNAGVREVYLTAFKNKLDALYYFYNLISDIYDNCFEEKYLSKLNEINNLISLIKLNKSDKDIDLSVVNFNFEDLSLNSYNDGYWIDSVKQILQQIIEDINIYFEIQYENESDDTLSQYDNLEFSLSSVKEFQIECQNLINFKNIFDPIFVEKFNKTCTYMNNFWNYWFE</sequence>
<dbReference type="AlphaFoldDB" id="A0A1A6ASB4"/>
<evidence type="ECO:0000313" key="2">
    <source>
        <dbReference type="Proteomes" id="UP000093954"/>
    </source>
</evidence>
<comment type="caution">
    <text evidence="1">The sequence shown here is derived from an EMBL/GenBank/DDBJ whole genome shotgun (WGS) entry which is preliminary data.</text>
</comment>
<keyword evidence="2" id="KW-1185">Reference proteome</keyword>
<reference evidence="1 2" key="1">
    <citation type="journal article" date="2012" name="Front. Microbiol.">
        <title>Draft Genome Sequence of the Virulent Strain 01-B526 of the Fish Pathogen Aeromonas salmonicida.</title>
        <authorList>
            <person name="Charette S.J."/>
            <person name="Brochu F."/>
            <person name="Boyle B."/>
            <person name="Filion G."/>
            <person name="Tanaka K.H."/>
            <person name="Derome N."/>
        </authorList>
    </citation>
    <scope>NUCLEOTIDE SEQUENCE [LARGE SCALE GENOMIC DNA]</scope>
    <source>
        <strain evidence="1 2">P11</strain>
    </source>
</reference>
<protein>
    <submittedName>
        <fullName evidence="1">Uncharacterized protein</fullName>
    </submittedName>
</protein>
<evidence type="ECO:0000313" key="1">
    <source>
        <dbReference type="EMBL" id="OBR92959.1"/>
    </source>
</evidence>
<accession>A0A1A6ASB4</accession>